<feature type="region of interest" description="Disordered" evidence="1">
    <location>
        <begin position="151"/>
        <end position="180"/>
    </location>
</feature>
<proteinExistence type="predicted"/>
<dbReference type="EMBL" id="JAGTTL010000012">
    <property type="protein sequence ID" value="KAK6314862.1"/>
    <property type="molecule type" value="Genomic_DNA"/>
</dbReference>
<evidence type="ECO:0000313" key="3">
    <source>
        <dbReference type="Proteomes" id="UP001356427"/>
    </source>
</evidence>
<protein>
    <submittedName>
        <fullName evidence="2">Uncharacterized protein</fullName>
    </submittedName>
</protein>
<reference evidence="2 3" key="1">
    <citation type="submission" date="2021-04" db="EMBL/GenBank/DDBJ databases">
        <authorList>
            <person name="De Guttry C."/>
            <person name="Zahm M."/>
            <person name="Klopp C."/>
            <person name="Cabau C."/>
            <person name="Louis A."/>
            <person name="Berthelot C."/>
            <person name="Parey E."/>
            <person name="Roest Crollius H."/>
            <person name="Montfort J."/>
            <person name="Robinson-Rechavi M."/>
            <person name="Bucao C."/>
            <person name="Bouchez O."/>
            <person name="Gislard M."/>
            <person name="Lluch J."/>
            <person name="Milhes M."/>
            <person name="Lampietro C."/>
            <person name="Lopez Roques C."/>
            <person name="Donnadieu C."/>
            <person name="Braasch I."/>
            <person name="Desvignes T."/>
            <person name="Postlethwait J."/>
            <person name="Bobe J."/>
            <person name="Wedekind C."/>
            <person name="Guiguen Y."/>
        </authorList>
    </citation>
    <scope>NUCLEOTIDE SEQUENCE [LARGE SCALE GENOMIC DNA]</scope>
    <source>
        <strain evidence="2">Cs_M1</strain>
        <tissue evidence="2">Blood</tissue>
    </source>
</reference>
<dbReference type="Proteomes" id="UP001356427">
    <property type="component" value="Unassembled WGS sequence"/>
</dbReference>
<gene>
    <name evidence="2" type="ORF">J4Q44_G00143910</name>
</gene>
<evidence type="ECO:0000256" key="1">
    <source>
        <dbReference type="SAM" id="MobiDB-lite"/>
    </source>
</evidence>
<name>A0AAN8LV23_9TELE</name>
<accession>A0AAN8LV23</accession>
<comment type="caution">
    <text evidence="2">The sequence shown here is derived from an EMBL/GenBank/DDBJ whole genome shotgun (WGS) entry which is preliminary data.</text>
</comment>
<dbReference type="AlphaFoldDB" id="A0AAN8LV23"/>
<sequence length="180" mass="19986">MSAWSANAGGTLSPSHWFMAQYKPSQRVKPEAVLQSVRTHCLFPQAEACIKHRLPKLEGIEGGPNPWAAMALMLVLCDGVGDVLDLVVCLRGCLLSASAITEYLSAMATMLLAMRRKDINISNRWHYNIFYVLHLIENALPTAITNQREPRFRSWPSQAQGRPPPWFGTPSRGHTSTSSI</sequence>
<keyword evidence="3" id="KW-1185">Reference proteome</keyword>
<organism evidence="2 3">
    <name type="scientific">Coregonus suidteri</name>
    <dbReference type="NCBI Taxonomy" id="861788"/>
    <lineage>
        <taxon>Eukaryota</taxon>
        <taxon>Metazoa</taxon>
        <taxon>Chordata</taxon>
        <taxon>Craniata</taxon>
        <taxon>Vertebrata</taxon>
        <taxon>Euteleostomi</taxon>
        <taxon>Actinopterygii</taxon>
        <taxon>Neopterygii</taxon>
        <taxon>Teleostei</taxon>
        <taxon>Protacanthopterygii</taxon>
        <taxon>Salmoniformes</taxon>
        <taxon>Salmonidae</taxon>
        <taxon>Coregoninae</taxon>
        <taxon>Coregonus</taxon>
    </lineage>
</organism>
<evidence type="ECO:0000313" key="2">
    <source>
        <dbReference type="EMBL" id="KAK6314862.1"/>
    </source>
</evidence>